<dbReference type="PANTHER" id="PTHR48081">
    <property type="entry name" value="AB HYDROLASE SUPERFAMILY PROTEIN C4A8.06C"/>
    <property type="match status" value="1"/>
</dbReference>
<accession>A0AA39U230</accession>
<evidence type="ECO:0000256" key="1">
    <source>
        <dbReference type="ARBA" id="ARBA00022801"/>
    </source>
</evidence>
<comment type="caution">
    <text evidence="4">The sequence shown here is derived from an EMBL/GenBank/DDBJ whole genome shotgun (WGS) entry which is preliminary data.</text>
</comment>
<dbReference type="Pfam" id="PF00326">
    <property type="entry name" value="Peptidase_S9"/>
    <property type="match status" value="1"/>
</dbReference>
<gene>
    <name evidence="4" type="ORF">B0T17DRAFT_501607</name>
</gene>
<feature type="domain" description="Peptidase S9 prolyl oligopeptidase catalytic" evidence="2">
    <location>
        <begin position="275"/>
        <end position="344"/>
    </location>
</feature>
<keyword evidence="1 4" id="KW-0378">Hydrolase</keyword>
<reference evidence="4" key="1">
    <citation type="submission" date="2023-06" db="EMBL/GenBank/DDBJ databases">
        <title>Genome-scale phylogeny and comparative genomics of the fungal order Sordariales.</title>
        <authorList>
            <consortium name="Lawrence Berkeley National Laboratory"/>
            <person name="Hensen N."/>
            <person name="Bonometti L."/>
            <person name="Westerberg I."/>
            <person name="Brannstrom I.O."/>
            <person name="Guillou S."/>
            <person name="Cros-Aarteil S."/>
            <person name="Calhoun S."/>
            <person name="Haridas S."/>
            <person name="Kuo A."/>
            <person name="Mondo S."/>
            <person name="Pangilinan J."/>
            <person name="Riley R."/>
            <person name="LaButti K."/>
            <person name="Andreopoulos B."/>
            <person name="Lipzen A."/>
            <person name="Chen C."/>
            <person name="Yanf M."/>
            <person name="Daum C."/>
            <person name="Ng V."/>
            <person name="Clum A."/>
            <person name="Steindorff A."/>
            <person name="Ohm R."/>
            <person name="Martin F."/>
            <person name="Silar P."/>
            <person name="Natvig D."/>
            <person name="Lalanne C."/>
            <person name="Gautier V."/>
            <person name="Ament-velasquez S.L."/>
            <person name="Kruys A."/>
            <person name="Hutchinson M.I."/>
            <person name="Powell A.J."/>
            <person name="Barry K."/>
            <person name="Miller A.N."/>
            <person name="Grigoriev I.V."/>
            <person name="Debuchy R."/>
            <person name="Gladieux P."/>
            <person name="Thoren M.H."/>
            <person name="Johannesson H."/>
        </authorList>
    </citation>
    <scope>NUCLEOTIDE SEQUENCE</scope>
    <source>
        <strain evidence="4">SMH3391-2</strain>
    </source>
</reference>
<proteinExistence type="predicted"/>
<name>A0AA39U230_9PEZI</name>
<evidence type="ECO:0000313" key="4">
    <source>
        <dbReference type="EMBL" id="KAK0609509.1"/>
    </source>
</evidence>
<feature type="domain" description="Alpha/beta hydrolase fold-3" evidence="3">
    <location>
        <begin position="51"/>
        <end position="165"/>
    </location>
</feature>
<dbReference type="EMBL" id="JAULSR010000013">
    <property type="protein sequence ID" value="KAK0609509.1"/>
    <property type="molecule type" value="Genomic_DNA"/>
</dbReference>
<protein>
    <submittedName>
        <fullName evidence="4">Alpha/Beta hydrolase protein</fullName>
    </submittedName>
</protein>
<dbReference type="InterPro" id="IPR001375">
    <property type="entry name" value="Peptidase_S9_cat"/>
</dbReference>
<dbReference type="PANTHER" id="PTHR48081:SF3">
    <property type="entry name" value="ALPHA_BETA HYDROLASE FOLD-3 DOMAIN-CONTAINING PROTEIN"/>
    <property type="match status" value="1"/>
</dbReference>
<dbReference type="GO" id="GO:0006508">
    <property type="term" value="P:proteolysis"/>
    <property type="evidence" value="ECO:0007669"/>
    <property type="project" value="InterPro"/>
</dbReference>
<dbReference type="GO" id="GO:0008236">
    <property type="term" value="F:serine-type peptidase activity"/>
    <property type="evidence" value="ECO:0007669"/>
    <property type="project" value="InterPro"/>
</dbReference>
<dbReference type="SUPFAM" id="SSF53474">
    <property type="entry name" value="alpha/beta-Hydrolases"/>
    <property type="match status" value="1"/>
</dbReference>
<dbReference type="Proteomes" id="UP001174934">
    <property type="component" value="Unassembled WGS sequence"/>
</dbReference>
<sequence>MATDLVDEDAKLPIAPPPGFIDHVFASCSGTELSLRIWPADPPVSSPAPFLIWTHGGGWLGGHHFAIGPSWITPGFRQRGYHVISHNYRLGPQARLDDMLADSLECVARCRSHLPVILGADKVDVNRYVICGDSAGGHLASLIPLHLPSPRPRAVIDIYGLTDFVSVQQLDLSDKPLPAPWAGEFSEHELESFLWDRNPANVIVDTMSWNEQELISDVALSKRWAAEPDFRYTRRIRLQAELHIWRSLRRSVDGLIKAVMQPETFADEGQLGAFVSAMSPLAALHERKSKDPAYSYPPTAFLHGTADEDVPVQQSYVMAAALKTMGVSVLESYEEGAPHVFDQKYTGPDVPGWETYIQPILNFVDDCVAQ</sequence>
<evidence type="ECO:0000259" key="3">
    <source>
        <dbReference type="Pfam" id="PF07859"/>
    </source>
</evidence>
<evidence type="ECO:0000259" key="2">
    <source>
        <dbReference type="Pfam" id="PF00326"/>
    </source>
</evidence>
<organism evidence="4 5">
    <name type="scientific">Bombardia bombarda</name>
    <dbReference type="NCBI Taxonomy" id="252184"/>
    <lineage>
        <taxon>Eukaryota</taxon>
        <taxon>Fungi</taxon>
        <taxon>Dikarya</taxon>
        <taxon>Ascomycota</taxon>
        <taxon>Pezizomycotina</taxon>
        <taxon>Sordariomycetes</taxon>
        <taxon>Sordariomycetidae</taxon>
        <taxon>Sordariales</taxon>
        <taxon>Lasiosphaeriaceae</taxon>
        <taxon>Bombardia</taxon>
    </lineage>
</organism>
<dbReference type="Gene3D" id="3.40.50.1820">
    <property type="entry name" value="alpha/beta hydrolase"/>
    <property type="match status" value="1"/>
</dbReference>
<dbReference type="InterPro" id="IPR050300">
    <property type="entry name" value="GDXG_lipolytic_enzyme"/>
</dbReference>
<dbReference type="AlphaFoldDB" id="A0AA39U230"/>
<dbReference type="Pfam" id="PF07859">
    <property type="entry name" value="Abhydrolase_3"/>
    <property type="match status" value="1"/>
</dbReference>
<evidence type="ECO:0000313" key="5">
    <source>
        <dbReference type="Proteomes" id="UP001174934"/>
    </source>
</evidence>
<dbReference type="InterPro" id="IPR029058">
    <property type="entry name" value="AB_hydrolase_fold"/>
</dbReference>
<keyword evidence="5" id="KW-1185">Reference proteome</keyword>
<dbReference type="InterPro" id="IPR013094">
    <property type="entry name" value="AB_hydrolase_3"/>
</dbReference>